<proteinExistence type="predicted"/>
<protein>
    <recommendedName>
        <fullName evidence="1">DUF155 domain-containing protein</fullName>
    </recommendedName>
</protein>
<name>D2R1V8_PIRSD</name>
<keyword evidence="3" id="KW-1185">Reference proteome</keyword>
<dbReference type="InterPro" id="IPR051624">
    <property type="entry name" value="RMD1/Sad1-interacting"/>
</dbReference>
<dbReference type="PANTHER" id="PTHR16255:SF1">
    <property type="entry name" value="REQUIRED FOR MEIOTIC NUCLEAR DIVISION PROTEIN 1 HOMOLOG"/>
    <property type="match status" value="1"/>
</dbReference>
<accession>D2R1V8</accession>
<dbReference type="Proteomes" id="UP000001887">
    <property type="component" value="Chromosome"/>
</dbReference>
<dbReference type="PANTHER" id="PTHR16255">
    <property type="entry name" value="REQUIRED FOR MEIOTIC NUCLEAR DIVISION PROTEIN 1 HOMOLOG"/>
    <property type="match status" value="1"/>
</dbReference>
<dbReference type="OrthoDB" id="529323at2"/>
<dbReference type="HOGENOM" id="CLU_011220_2_1_0"/>
<organism evidence="2 3">
    <name type="scientific">Pirellula staleyi (strain ATCC 27377 / DSM 6068 / ICPB 4128)</name>
    <name type="common">Pirella staleyi</name>
    <dbReference type="NCBI Taxonomy" id="530564"/>
    <lineage>
        <taxon>Bacteria</taxon>
        <taxon>Pseudomonadati</taxon>
        <taxon>Planctomycetota</taxon>
        <taxon>Planctomycetia</taxon>
        <taxon>Pirellulales</taxon>
        <taxon>Pirellulaceae</taxon>
        <taxon>Pirellula</taxon>
    </lineage>
</organism>
<dbReference type="KEGG" id="psl:Psta_2154"/>
<dbReference type="InterPro" id="IPR003734">
    <property type="entry name" value="DUF155"/>
</dbReference>
<sequence length="271" mass="30392">MDAGELLLASGTSEFSANAILMGDRIDLRALGSQQRYAGGPLVLSVRGGGAAVLFRYGALCLFDVKPLEEDAFLRELQPRVQNPSSDRERETLQVRIDPDAKELMEGSCVLLKDASAERLQIVADVLCKSVVLARYEQIVSQTFDRIEPFAANLDTQGLSGKAASELLKHLGSTLLMEQQMVGRLQLDDTPELLWDHPTLERLFLRVRDEFELVERAKAVNRKLELISRTVQTALELLQTGRSHRVEWYIVGLICFEILLTLFEKLWGVTH</sequence>
<evidence type="ECO:0000259" key="1">
    <source>
        <dbReference type="Pfam" id="PF02582"/>
    </source>
</evidence>
<evidence type="ECO:0000313" key="3">
    <source>
        <dbReference type="Proteomes" id="UP000001887"/>
    </source>
</evidence>
<dbReference type="STRING" id="530564.Psta_2154"/>
<dbReference type="Pfam" id="PF02582">
    <property type="entry name" value="DUF155"/>
    <property type="match status" value="1"/>
</dbReference>
<feature type="domain" description="DUF155" evidence="1">
    <location>
        <begin position="53"/>
        <end position="221"/>
    </location>
</feature>
<dbReference type="AlphaFoldDB" id="D2R1V8"/>
<dbReference type="eggNOG" id="COG1723">
    <property type="taxonomic scope" value="Bacteria"/>
</dbReference>
<evidence type="ECO:0000313" key="2">
    <source>
        <dbReference type="EMBL" id="ADB16827.1"/>
    </source>
</evidence>
<reference evidence="2 3" key="1">
    <citation type="journal article" date="2009" name="Stand. Genomic Sci.">
        <title>Complete genome sequence of Pirellula staleyi type strain (ATCC 27377).</title>
        <authorList>
            <person name="Clum A."/>
            <person name="Tindall B.J."/>
            <person name="Sikorski J."/>
            <person name="Ivanova N."/>
            <person name="Mavrommatis K."/>
            <person name="Lucas S."/>
            <person name="Glavina del Rio T."/>
            <person name="Nolan M."/>
            <person name="Chen F."/>
            <person name="Tice H."/>
            <person name="Pitluck S."/>
            <person name="Cheng J.F."/>
            <person name="Chertkov O."/>
            <person name="Brettin T."/>
            <person name="Han C."/>
            <person name="Detter J.C."/>
            <person name="Kuske C."/>
            <person name="Bruce D."/>
            <person name="Goodwin L."/>
            <person name="Ovchinikova G."/>
            <person name="Pati A."/>
            <person name="Mikhailova N."/>
            <person name="Chen A."/>
            <person name="Palaniappan K."/>
            <person name="Land M."/>
            <person name="Hauser L."/>
            <person name="Chang Y.J."/>
            <person name="Jeffries C.D."/>
            <person name="Chain P."/>
            <person name="Rohde M."/>
            <person name="Goker M."/>
            <person name="Bristow J."/>
            <person name="Eisen J.A."/>
            <person name="Markowitz V."/>
            <person name="Hugenholtz P."/>
            <person name="Kyrpides N.C."/>
            <person name="Klenk H.P."/>
            <person name="Lapidus A."/>
        </authorList>
    </citation>
    <scope>NUCLEOTIDE SEQUENCE [LARGE SCALE GENOMIC DNA]</scope>
    <source>
        <strain evidence="3">ATCC 27377 / DSM 6068 / ICPB 4128</strain>
    </source>
</reference>
<gene>
    <name evidence="2" type="ordered locus">Psta_2154</name>
</gene>
<dbReference type="EMBL" id="CP001848">
    <property type="protein sequence ID" value="ADB16827.1"/>
    <property type="molecule type" value="Genomic_DNA"/>
</dbReference>